<evidence type="ECO:0000313" key="7">
    <source>
        <dbReference type="EMBL" id="QGU00297.1"/>
    </source>
</evidence>
<feature type="signal peptide" evidence="5">
    <location>
        <begin position="1"/>
        <end position="20"/>
    </location>
</feature>
<accession>A0A6I6DLT2</accession>
<dbReference type="RefSeq" id="WP_156204100.1">
    <property type="nucleotide sequence ID" value="NZ_CP046457.1"/>
</dbReference>
<organism evidence="7 8">
    <name type="scientific">Candidatus Syntrophocurvum alkaliphilum</name>
    <dbReference type="NCBI Taxonomy" id="2293317"/>
    <lineage>
        <taxon>Bacteria</taxon>
        <taxon>Bacillati</taxon>
        <taxon>Bacillota</taxon>
        <taxon>Clostridia</taxon>
        <taxon>Eubacteriales</taxon>
        <taxon>Syntrophomonadaceae</taxon>
        <taxon>Candidatus Syntrophocurvum</taxon>
    </lineage>
</organism>
<keyword evidence="3" id="KW-1003">Cell membrane</keyword>
<dbReference type="GO" id="GO:0015871">
    <property type="term" value="P:choline transport"/>
    <property type="evidence" value="ECO:0007669"/>
    <property type="project" value="TreeGrafter"/>
</dbReference>
<sequence length="289" mass="32726">MKNKKLSLFLVFLFGMLVIAGCGQVDEPAEQVESKGTIKIGKNNWAENIAVSNMWKILLEEKGYEVELVSADKSVVYLGVSEGELDIGMEVWLPITDARYVEEYGHGFTVQDMWYENTSLGLVVPSYMEVNCITELNDYADEYGGRIVGIDPGSSLMQLTEEAIEHYDLNYELIESSDSAMMADLERAYGNDEPTVVTLWSPHYAFAYYDLKYLDDPAGIYGESDDIVFITREGFEDDHPEVLSWMNTWFMDDDSLGELMGIIEEVGDPVEGANMWIQDNQDLISQWIN</sequence>
<dbReference type="SUPFAM" id="SSF53850">
    <property type="entry name" value="Periplasmic binding protein-like II"/>
    <property type="match status" value="1"/>
</dbReference>
<dbReference type="OrthoDB" id="9787902at2"/>
<keyword evidence="4" id="KW-0472">Membrane</keyword>
<feature type="chain" id="PRO_5038349214" evidence="5">
    <location>
        <begin position="21"/>
        <end position="289"/>
    </location>
</feature>
<evidence type="ECO:0000313" key="8">
    <source>
        <dbReference type="Proteomes" id="UP000426444"/>
    </source>
</evidence>
<keyword evidence="5" id="KW-0732">Signal</keyword>
<keyword evidence="2" id="KW-0813">Transport</keyword>
<dbReference type="GO" id="GO:0015226">
    <property type="term" value="F:carnitine transmembrane transporter activity"/>
    <property type="evidence" value="ECO:0007669"/>
    <property type="project" value="TreeGrafter"/>
</dbReference>
<proteinExistence type="predicted"/>
<evidence type="ECO:0000256" key="4">
    <source>
        <dbReference type="ARBA" id="ARBA00023136"/>
    </source>
</evidence>
<dbReference type="PROSITE" id="PS51257">
    <property type="entry name" value="PROKAR_LIPOPROTEIN"/>
    <property type="match status" value="1"/>
</dbReference>
<dbReference type="AlphaFoldDB" id="A0A6I6DLT2"/>
<dbReference type="Gene3D" id="3.40.190.100">
    <property type="entry name" value="Glycine betaine-binding periplasmic protein, domain 2"/>
    <property type="match status" value="1"/>
</dbReference>
<reference evidence="8" key="1">
    <citation type="journal article" date="2019" name="Microbiology">
        <title>Complete Genome Sequence of an Uncultured Bacterium of the Candidate Phylum Bipolaricaulota.</title>
        <authorList>
            <person name="Kadnikov V.V."/>
            <person name="Mardanov A.V."/>
            <person name="Beletsky A.V."/>
            <person name="Frank Y.A."/>
            <person name="Karnachuk O.V."/>
            <person name="Ravin N.V."/>
        </authorList>
    </citation>
    <scope>NUCLEOTIDE SEQUENCE [LARGE SCALE GENOMIC DNA]</scope>
</reference>
<dbReference type="PANTHER" id="PTHR47737:SF1">
    <property type="entry name" value="GLYCINE BETAINE_PROLINE BETAINE TRANSPORT SYSTEM PERMEASE PROTEIN PROW"/>
    <property type="match status" value="1"/>
</dbReference>
<evidence type="ECO:0000256" key="1">
    <source>
        <dbReference type="ARBA" id="ARBA00004236"/>
    </source>
</evidence>
<comment type="subcellular location">
    <subcellularLocation>
        <location evidence="1">Cell membrane</location>
    </subcellularLocation>
</comment>
<dbReference type="GO" id="GO:0031460">
    <property type="term" value="P:glycine betaine transport"/>
    <property type="evidence" value="ECO:0007669"/>
    <property type="project" value="TreeGrafter"/>
</dbReference>
<dbReference type="Gene3D" id="3.40.190.10">
    <property type="entry name" value="Periplasmic binding protein-like II"/>
    <property type="match status" value="1"/>
</dbReference>
<dbReference type="InterPro" id="IPR007210">
    <property type="entry name" value="ABC_Gly_betaine_transp_sub-bd"/>
</dbReference>
<dbReference type="GO" id="GO:0005275">
    <property type="term" value="F:amine transmembrane transporter activity"/>
    <property type="evidence" value="ECO:0007669"/>
    <property type="project" value="TreeGrafter"/>
</dbReference>
<dbReference type="Pfam" id="PF04069">
    <property type="entry name" value="OpuAC"/>
    <property type="match status" value="1"/>
</dbReference>
<dbReference type="PANTHER" id="PTHR47737">
    <property type="entry name" value="GLYCINE BETAINE/PROLINE BETAINE TRANSPORT SYSTEM PERMEASE PROTEIN PROW"/>
    <property type="match status" value="1"/>
</dbReference>
<feature type="domain" description="ABC-type glycine betaine transport system substrate-binding" evidence="6">
    <location>
        <begin position="37"/>
        <end position="278"/>
    </location>
</feature>
<dbReference type="GO" id="GO:0043190">
    <property type="term" value="C:ATP-binding cassette (ABC) transporter complex"/>
    <property type="evidence" value="ECO:0007669"/>
    <property type="project" value="InterPro"/>
</dbReference>
<gene>
    <name evidence="7" type="ORF">SYNTR_1703</name>
</gene>
<name>A0A6I6DLT2_9FIRM</name>
<evidence type="ECO:0000256" key="3">
    <source>
        <dbReference type="ARBA" id="ARBA00022475"/>
    </source>
</evidence>
<dbReference type="EMBL" id="CP046457">
    <property type="protein sequence ID" value="QGU00297.1"/>
    <property type="molecule type" value="Genomic_DNA"/>
</dbReference>
<protein>
    <submittedName>
        <fullName evidence="7">Glycine betaine ABC transport system, glycine betaine-binding protein OpuAC</fullName>
    </submittedName>
</protein>
<dbReference type="KEGG" id="salq:SYNTR_1703"/>
<evidence type="ECO:0000256" key="2">
    <source>
        <dbReference type="ARBA" id="ARBA00022448"/>
    </source>
</evidence>
<evidence type="ECO:0000259" key="6">
    <source>
        <dbReference type="Pfam" id="PF04069"/>
    </source>
</evidence>
<dbReference type="Proteomes" id="UP000426444">
    <property type="component" value="Chromosome"/>
</dbReference>
<keyword evidence="8" id="KW-1185">Reference proteome</keyword>
<evidence type="ECO:0000256" key="5">
    <source>
        <dbReference type="SAM" id="SignalP"/>
    </source>
</evidence>
<dbReference type="CDD" id="cd13639">
    <property type="entry name" value="PBP2_OpuAC_like"/>
    <property type="match status" value="1"/>
</dbReference>